<reference evidence="1" key="2">
    <citation type="submission" date="2021-04" db="EMBL/GenBank/DDBJ databases">
        <authorList>
            <person name="Zhang T."/>
            <person name="Zhang Y."/>
            <person name="Lu D."/>
            <person name="Zuo D."/>
            <person name="Du Z."/>
        </authorList>
    </citation>
    <scope>NUCLEOTIDE SEQUENCE</scope>
    <source>
        <strain evidence="1">JR1</strain>
    </source>
</reference>
<dbReference type="PANTHER" id="PTHR43581:SF4">
    <property type="entry name" value="ATP_GTP PHOSPHATASE"/>
    <property type="match status" value="1"/>
</dbReference>
<evidence type="ECO:0000313" key="1">
    <source>
        <dbReference type="EMBL" id="MBR8535116.1"/>
    </source>
</evidence>
<accession>A0A941F1K7</accession>
<keyword evidence="2" id="KW-1185">Reference proteome</keyword>
<protein>
    <recommendedName>
        <fullName evidence="3">ATPase AAA-type core domain-containing protein</fullName>
    </recommendedName>
</protein>
<name>A0A941F1K7_9BACT</name>
<reference evidence="1" key="1">
    <citation type="journal article" date="2018" name="Int. J. Syst. Evol. Microbiol.">
        <title>Carboxylicivirga sediminis sp. nov., isolated from coastal sediment.</title>
        <authorList>
            <person name="Wang F.Q."/>
            <person name="Ren L.H."/>
            <person name="Zou R.J."/>
            <person name="Sun Y.Z."/>
            <person name="Liu X.J."/>
            <person name="Jiang F."/>
            <person name="Liu L.J."/>
        </authorList>
    </citation>
    <scope>NUCLEOTIDE SEQUENCE</scope>
    <source>
        <strain evidence="1">JR1</strain>
    </source>
</reference>
<dbReference type="SUPFAM" id="SSF52540">
    <property type="entry name" value="P-loop containing nucleoside triphosphate hydrolases"/>
    <property type="match status" value="1"/>
</dbReference>
<dbReference type="EMBL" id="JAGTAR010000007">
    <property type="protein sequence ID" value="MBR8535116.1"/>
    <property type="molecule type" value="Genomic_DNA"/>
</dbReference>
<organism evidence="1 2">
    <name type="scientific">Carboxylicivirga sediminis</name>
    <dbReference type="NCBI Taxonomy" id="2006564"/>
    <lineage>
        <taxon>Bacteria</taxon>
        <taxon>Pseudomonadati</taxon>
        <taxon>Bacteroidota</taxon>
        <taxon>Bacteroidia</taxon>
        <taxon>Marinilabiliales</taxon>
        <taxon>Marinilabiliaceae</taxon>
        <taxon>Carboxylicivirga</taxon>
    </lineage>
</organism>
<dbReference type="Proteomes" id="UP000679220">
    <property type="component" value="Unassembled WGS sequence"/>
</dbReference>
<dbReference type="InterPro" id="IPR027417">
    <property type="entry name" value="P-loop_NTPase"/>
</dbReference>
<gene>
    <name evidence="1" type="ORF">KDU71_06070</name>
</gene>
<sequence>MYKTKRINKIMSNGFKLIAIRPLVGCAEKFSKVLRLGHIYKFYDYTFIRDNENDIHSSVINVVPNNIEGEDLYNIDGTSINISALVGKNGVGKSSLIELLFIATYLIGVKTNKLDNLDDCISKRQALKLQYDDWKQEITEKGLELDVKKEQKQLNEIERFTRLIADIEDFEKNFKIELFYSIDDSIFCLVIDNNRLDNIPIVSKDISQDRYYKILHLFANIEGKEDVLKLNDFFYNIALNYSAYGLNSETIGVWIEELFHKNDGYQTPMVINPMRTSGGFDINIETHLCQTRILLNLLDQSMKVKRLLKAKEVKAIIFTCDENKVKDVDRSYDNKLVSLYNADLKEKVFNKIYKSITGEKFSNEKIIHIDLLKLYIFKKVLKITRTYDDYRDYEISPKEAYSTQESRRFIKLLWKLKDDSSHITTKLRQAINIVRYDILREDKTKGIKWENNNLKLTLNELTKRLNSNEDRERMMPVAFYNPNIIFEDSDFKFLSSGEQQLINALQTVYYHLINLNSVTEKDIADRTSIQDKTVTYKNVNIVFDEVELYFHPEFQQNFVSELISGLKQLDIPRISNLNILFSTHSPFVLSDILVTQCLFLEIGNDGKADSKSYKYLGDLKTFGANIHDMLRHAFFMSSGHIGEFAREKIDKIVNLLYEAMSGNEEKKKSAKEAKNAIENTIELIGDEMVRGKLLKMLYHITAKNHKEALRKYYANKLRELDD</sequence>
<comment type="caution">
    <text evidence="1">The sequence shown here is derived from an EMBL/GenBank/DDBJ whole genome shotgun (WGS) entry which is preliminary data.</text>
</comment>
<evidence type="ECO:0000313" key="2">
    <source>
        <dbReference type="Proteomes" id="UP000679220"/>
    </source>
</evidence>
<proteinExistence type="predicted"/>
<dbReference type="Gene3D" id="3.40.50.300">
    <property type="entry name" value="P-loop containing nucleotide triphosphate hydrolases"/>
    <property type="match status" value="1"/>
</dbReference>
<evidence type="ECO:0008006" key="3">
    <source>
        <dbReference type="Google" id="ProtNLM"/>
    </source>
</evidence>
<dbReference type="AlphaFoldDB" id="A0A941F1K7"/>
<dbReference type="InterPro" id="IPR051396">
    <property type="entry name" value="Bact_Antivir_Def_Nuclease"/>
</dbReference>
<dbReference type="PANTHER" id="PTHR43581">
    <property type="entry name" value="ATP/GTP PHOSPHATASE"/>
    <property type="match status" value="1"/>
</dbReference>